<dbReference type="Gene3D" id="4.10.60.10">
    <property type="entry name" value="Zinc finger, CCHC-type"/>
    <property type="match status" value="1"/>
</dbReference>
<dbReference type="Proteomes" id="UP001189429">
    <property type="component" value="Unassembled WGS sequence"/>
</dbReference>
<feature type="domain" description="CCHC-type" evidence="5">
    <location>
        <begin position="610"/>
        <end position="624"/>
    </location>
</feature>
<feature type="region of interest" description="Disordered" evidence="3">
    <location>
        <begin position="3651"/>
        <end position="3675"/>
    </location>
</feature>
<feature type="domain" description="CCHC-type" evidence="5">
    <location>
        <begin position="1809"/>
        <end position="1822"/>
    </location>
</feature>
<feature type="compositionally biased region" description="Pro residues" evidence="3">
    <location>
        <begin position="1180"/>
        <end position="1193"/>
    </location>
</feature>
<evidence type="ECO:0000256" key="2">
    <source>
        <dbReference type="SAM" id="Coils"/>
    </source>
</evidence>
<evidence type="ECO:0000313" key="6">
    <source>
        <dbReference type="EMBL" id="CAK0857323.1"/>
    </source>
</evidence>
<feature type="compositionally biased region" description="Basic and acidic residues" evidence="3">
    <location>
        <begin position="1781"/>
        <end position="1793"/>
    </location>
</feature>
<feature type="region of interest" description="Disordered" evidence="3">
    <location>
        <begin position="1755"/>
        <end position="1807"/>
    </location>
</feature>
<feature type="compositionally biased region" description="Basic and acidic residues" evidence="3">
    <location>
        <begin position="567"/>
        <end position="598"/>
    </location>
</feature>
<feature type="region of interest" description="Disordered" evidence="3">
    <location>
        <begin position="1174"/>
        <end position="1193"/>
    </location>
</feature>
<keyword evidence="2" id="KW-0175">Coiled coil</keyword>
<dbReference type="SMART" id="SM00343">
    <property type="entry name" value="ZnF_C2HC"/>
    <property type="match status" value="3"/>
</dbReference>
<keyword evidence="4" id="KW-0732">Signal</keyword>
<feature type="coiled-coil region" evidence="2">
    <location>
        <begin position="253"/>
        <end position="307"/>
    </location>
</feature>
<dbReference type="PANTHER" id="PTHR11439">
    <property type="entry name" value="GAG-POL-RELATED RETROTRANSPOSON"/>
    <property type="match status" value="1"/>
</dbReference>
<feature type="region of interest" description="Disordered" evidence="3">
    <location>
        <begin position="3045"/>
        <end position="3085"/>
    </location>
</feature>
<feature type="compositionally biased region" description="Basic and acidic residues" evidence="3">
    <location>
        <begin position="1310"/>
        <end position="1332"/>
    </location>
</feature>
<feature type="coiled-coil region" evidence="2">
    <location>
        <begin position="1503"/>
        <end position="1540"/>
    </location>
</feature>
<feature type="chain" id="PRO_5046688325" description="CCHC-type domain-containing protein" evidence="4">
    <location>
        <begin position="28"/>
        <end position="4019"/>
    </location>
</feature>
<comment type="caution">
    <text evidence="6">The sequence shown here is derived from an EMBL/GenBank/DDBJ whole genome shotgun (WGS) entry which is preliminary data.</text>
</comment>
<feature type="region of interest" description="Disordered" evidence="3">
    <location>
        <begin position="1987"/>
        <end position="2008"/>
    </location>
</feature>
<feature type="compositionally biased region" description="Basic and acidic residues" evidence="3">
    <location>
        <begin position="2421"/>
        <end position="2452"/>
    </location>
</feature>
<keyword evidence="1" id="KW-0479">Metal-binding</keyword>
<dbReference type="CDD" id="cd09272">
    <property type="entry name" value="RNase_HI_RT_Ty1"/>
    <property type="match status" value="1"/>
</dbReference>
<evidence type="ECO:0000256" key="4">
    <source>
        <dbReference type="SAM" id="SignalP"/>
    </source>
</evidence>
<feature type="region of interest" description="Disordered" evidence="3">
    <location>
        <begin position="503"/>
        <end position="543"/>
    </location>
</feature>
<proteinExistence type="predicted"/>
<dbReference type="Pfam" id="PF07727">
    <property type="entry name" value="RVT_2"/>
    <property type="match status" value="1"/>
</dbReference>
<feature type="domain" description="CCHC-type" evidence="5">
    <location>
        <begin position="549"/>
        <end position="562"/>
    </location>
</feature>
<dbReference type="EMBL" id="CAUYUJ010015722">
    <property type="protein sequence ID" value="CAK0857323.1"/>
    <property type="molecule type" value="Genomic_DNA"/>
</dbReference>
<organism evidence="6 7">
    <name type="scientific">Prorocentrum cordatum</name>
    <dbReference type="NCBI Taxonomy" id="2364126"/>
    <lineage>
        <taxon>Eukaryota</taxon>
        <taxon>Sar</taxon>
        <taxon>Alveolata</taxon>
        <taxon>Dinophyceae</taxon>
        <taxon>Prorocentrales</taxon>
        <taxon>Prorocentraceae</taxon>
        <taxon>Prorocentrum</taxon>
    </lineage>
</organism>
<keyword evidence="1" id="KW-0863">Zinc-finger</keyword>
<name>A0ABN9UD04_9DINO</name>
<dbReference type="SUPFAM" id="SSF57756">
    <property type="entry name" value="Retrovirus zinc finger-like domains"/>
    <property type="match status" value="1"/>
</dbReference>
<feature type="region of interest" description="Disordered" evidence="3">
    <location>
        <begin position="2365"/>
        <end position="2457"/>
    </location>
</feature>
<sequence length="4019" mass="439715">MARTSAVMGAATIAALWCASLVPALETQVTSSLEEPCGVLLASVGLAPNCTSGWQAGVHPDGLDAIKAVATAAAQAAAGGRGRLEPHSITPLTGGRARPNAWELQAADPALPWLHLVLVRAALPELRSLWVELLCFLTSLVAIRTFLGGKRPPSAKDAKLQKQLPAAQLRSTPPRATSLASLAAKGRPAAAVLEAWRREKLGGEVPLPGLRAAVQALATAEPEGLVEEVLSYLERPGLSYLARPQWAHGIFLSESMEQLIQQLQDQVATLQQRQQPMEEMVQQLQRQRQEIDRLQAAEREALQQQQQQDVRMDELRAVARGSMKTVIDTKSLGKPKDFDNKEEHWQEFAFKYENWISGIEPQDEIRHLGRQVYVSLAQMLTGESLDVLRNGREDNGLDAWRRLWRRWDPKTVGRNRAAYLKIAQPGTAKTVEQASKMLEQWEAQIRDYESKRKKVVNEELKCAVLTEMMPKEVRLHLQLNARTLTDYTTIRQEVLSFLEARKSHTSDGSVPMDVDALQRKGKDKSGKGKDSKGKGKDTDNSHSKKNVTCWNCGKTGHTSSECWTKPQTDHDKNKARGKGKDNKGKGKDSKGDKGKDGGKGNSQNHFRGYCDKCGKWGHRGQDCRGSKTTNSLETSNQPEPEIGGFDICALDGYGKDETDKDMQPYKEVNSYMVEATVDSGAAVSVMPVSTCQECKVRPSEASRRGVRYRAAGGQMISDLGTRVVNIHAGGRNGGKARVTCSVAEVKKVLLSVAKMVDQGNRVTFGPNEGDSYIENIATGVAIPIRRKNDVYVMDMEIQPPKQHEKSMMLAAVDSAQSLGGRRQAAAPGEPGPGAEDGRVIEMEADEEAAVPARVVKDLEAPTKEEIEQHNIGHIPYRSWCRHCVMGRGRSAAHRMLEAEKSHVIPTVGHDYGFLGRDDNPVMPMLVGKSFRTLWLGAAIVPCKGDASECSVGVMSGQITQMGHSNFIHKTDQESALKALKESAHQALGTAYSVVSEEAPRGSKESNGAMENGAMQIEGLVRTHRGALEILQGIKVEHESALVPWLVLWAAYVYNRFSRDVNGKTPYEKTKGKPFRRELLPFGERIHWLPADKSKKRGDAQGMNKLENKWRTGHFLGVQEGSDEAFVSDENGGVYRARSMKRLPEVMRKSPETILKVKGVPWNRTPEDVPAPQVRVEVGRPDPPPDVPPVIETPPEPAVVRRRTYVTKAMIEKYGFTPGCRGCEALLIHGTTHVSGGGVAHSDFCRARIEAAGQRAPAAPAAAPSPPAVAEGPAGGAAQAPEAAERSPMEVEAQLAPQGSSAGPAQGSQMEDVRGSQKRRASEELQQDEVRQYEVVEETSVPTARMDYLEGGRMLSALGYDVHVSEVCNPERFKEEAEAMGLAFGHAFDLQLQRMFSSLMTFNRKHYSSEDWEAMKQAYAADLGATLVAAIGTDSSAALGMMKRSGLGRVRHIAVPLLWIQDAVRESRIRVFKEKGLENVADAGTKYLSGPKLEAIMERLGYVYQELLETKRELGRLMETVENQNQTITGLQTERADAEAANRQQSTKAFANAIIGDKGKPPTFDNMKKPDFHDWAFKFKAYIGNQSRKCLEGMTQVEYSQNQLNYANYDDEWRQMAQSLFYQLTMYTEGTPLGIIRKVSNQDGFEAYRRLSSQYDPQNMGSILSRLMRVLEFDFGGEAEFLEAMAKFEISIEEYEKLASEALSDNIRSAVLIARAPDALRNHVLLGTPKEEIQWARIKKVAADFLLTKQSMPGGPAPMDIGAINSKGGRGHGRAKGKGKGKGNDTRGKGKDRSSGGGLAGGEKKFQGHCGRCGKWGHEQKDCYAKIHNVSTWDGSAWDGNTWDEKWGSWDATNEKEKGAASSHEDASASISANALQCSEFEGAAWIFAVGALEGPSGTRVGQAVVIMVDTGANKSVCGPSDFPDYPTMQDKRLEIKVANGTSLKHFGDKQVNLKTQNDDEISVIFHVAEVTQPILSVNSINKAGAGVEFPPSDSTGPPSITRDSRSGRSRLGLKRRLGLFFLRATVLSYVGTKIGADGLVVNNTATGVPEEYIAAQVDQPVEQEVRPEATVMTAPRQPTRAEREAHEALHCPYAAWCADCVGGRGLDDRHERIKEAEGVPVIQIDYMFGKTHRDERVRPVMNAIDNVYHSTASAWCEAKGGGYLFLLKCLKRYVEKLGFEKVIIQCDPENAAKDVAAKVARDIGNNATFRYTPTTSKGGQRHGGEAPLVHEGMARTWRRAIGAKYGIVIELRHPLMAWIVRHASWTHDRFLVHRSDYKTSYERQHERHYAKKVPPLGETVMWRQPGPIAAKFESAWGYGIYLGRSSEDDSRICGARHGIVVARSIRRLVESERYDKQLLLATKGIPSDTKAPNASTPVADRPALDLNLPQPARLPRPADAAPEEGQAGPQRAAAESAAAPEVKRAAVEEPESSADKRASDEAPAEGEAHKESSTPTFELLSEVHYDDDDGERLDPDAVREVIKREANFMESLGVGEVAARPRDKKVWGTRCCRRKKGEGVRSRFVVKQFRDAQAGDFFACTPHTEAVRVLMAAALMLKHVVVTTDFSVAFMRTPVKDGTEIYVEMPPEYGMGRGYVWRLKRSLYGLREAALRFQEFLESIVVGIGFKVCKAEPTIYHHTEKGIRVVVHTDDPLASGPTRGVLDEFFDELAKHLAIKGRCVLGETPVIYLGSSLQRFGDVIVEKSKPGYVESILDAAGMLGCRPVGTAGVRPDLAPPGAEQPLNSEEHSLYRRCCGKIQCAIPRRLDVMYPLKELGRRLSEPRAADMKSLKHFLRYLSGAVDLAMVHRSTKDYKRIRGSTDSDWAGCHETRKSTACGIVRWCGVVVSAYARTESVLAQSSPEAEYLAAVELAAEMLYVRELVKFMGFNTSLDFECDASSAIAIASRRGLGRLRHLEVKWLWLQQLVGTGQIKIVKVKGTENLPDVGTKFLGKGALEKCRTMLGLVPIDSLGNGIVAALSASRGARYLATFMVLVNGVRAQPGTPDGGPDPHLAIVVAWSVFCMLVGVMPCWCGWCLCLYLPRSAAGRTGKGCSKGQPSESSERGRSEPEPDPPPAPDAPSDHCRGPSEPRGRGVLLFHLDTVGTSIHSSPNCQALRDRHHPLVTRSGCLICARVLGQGVRMLHHTDSAESAVHADAACRGLRSRRRRLVSRGLPPDGYLPGAGWVPIQRRMGMGMPPDGYLSAPPPQGCRRIGICRVLAGYPYPSSAGWASRRLGSPPPPPLYQAIARRALWLGGIEAAADARLSGIVSNPAALGGRLLLQWRDAVASVAEETFVDWYIPGPRTCLWCCRCIDRRQGGPLDHFRFTLGLSSDDYGVNDYEASMRAIYTMACWDGLDLPNIAGAEQIPRKCQMYEHVYVVDRDPHHAGASAGDGGGHADSMAGEVFRATATCALANLIVLAGLTSSGALEELRVLSDYAGESATVAPLDFDNINGLSLPDAGFKPVPLGALGGDAGREIVERLHDMMLSQSEGRARIQSEGPRKLCADPALRNPKLCIQLLRAHRVPDVMAFASGASFAGLHVDGGEPIAVAEVDLADAFYTTLLLPECLVVFCLRGACAAFDGRLTMVDSSRFEGAKSLFEVEEECEGMKEDEGLSYPKEVGTTGGKEEEARWDPEWAGRFLGEGEFRSGAAGSRRAAEAQRPSVAPAGEAHAGVGQKAVGDKTALDYQIRCHAFLRWAAAARPPVAAIPDLEEALLEYFNQLCFDGHDSLDGAKLASALAHFRLGPMPKLGSLPRVQRALKGWKALAPPRARLPLPWPVVVLVADWVVSSGLVAAAQAIVLTFILYLRPSETLSLRVGSIVRPVKSGPRHLIKYSVLRSETKNYGVSLLLDNPEFGWIDRVLNRLVEGRPADSPVFALDMRSWFGDIEKRGRWGADRGLKRYAEGGRCWRCPVQNLSRWTSAADAKVYLEIFSGSGNWSRALRCGQASRLAPRVLELNVGREPALGDLSRRRGQRAVRGWLRGGLLQGALEGKTPHGALDEDCRVMPAQSLQRLCQCVP</sequence>
<feature type="compositionally biased region" description="Low complexity" evidence="3">
    <location>
        <begin position="819"/>
        <end position="828"/>
    </location>
</feature>
<dbReference type="InterPro" id="IPR001878">
    <property type="entry name" value="Znf_CCHC"/>
</dbReference>
<dbReference type="InterPro" id="IPR013103">
    <property type="entry name" value="RVT_2"/>
</dbReference>
<feature type="compositionally biased region" description="Polar residues" evidence="3">
    <location>
        <begin position="1296"/>
        <end position="1308"/>
    </location>
</feature>
<feature type="compositionally biased region" description="Low complexity" evidence="3">
    <location>
        <begin position="2411"/>
        <end position="2420"/>
    </location>
</feature>
<evidence type="ECO:0000256" key="1">
    <source>
        <dbReference type="PROSITE-ProRule" id="PRU00047"/>
    </source>
</evidence>
<feature type="compositionally biased region" description="Low complexity" evidence="3">
    <location>
        <begin position="1255"/>
        <end position="1281"/>
    </location>
</feature>
<evidence type="ECO:0000256" key="3">
    <source>
        <dbReference type="SAM" id="MobiDB-lite"/>
    </source>
</evidence>
<feature type="region of interest" description="Disordered" evidence="3">
    <location>
        <begin position="1255"/>
        <end position="1332"/>
    </location>
</feature>
<protein>
    <recommendedName>
        <fullName evidence="5">CCHC-type domain-containing protein</fullName>
    </recommendedName>
</protein>
<feature type="coiled-coil region" evidence="2">
    <location>
        <begin position="431"/>
        <end position="458"/>
    </location>
</feature>
<feature type="region of interest" description="Disordered" evidence="3">
    <location>
        <begin position="556"/>
        <end position="603"/>
    </location>
</feature>
<gene>
    <name evidence="6" type="ORF">PCOR1329_LOCUS47475</name>
</gene>
<feature type="compositionally biased region" description="Basic and acidic residues" evidence="3">
    <location>
        <begin position="516"/>
        <end position="542"/>
    </location>
</feature>
<reference evidence="6" key="1">
    <citation type="submission" date="2023-10" db="EMBL/GenBank/DDBJ databases">
        <authorList>
            <person name="Chen Y."/>
            <person name="Shah S."/>
            <person name="Dougan E. K."/>
            <person name="Thang M."/>
            <person name="Chan C."/>
        </authorList>
    </citation>
    <scope>NUCLEOTIDE SEQUENCE [LARGE SCALE GENOMIC DNA]</scope>
</reference>
<feature type="signal peptide" evidence="4">
    <location>
        <begin position="1"/>
        <end position="27"/>
    </location>
</feature>
<feature type="compositionally biased region" description="Low complexity" evidence="3">
    <location>
        <begin position="2388"/>
        <end position="2400"/>
    </location>
</feature>
<accession>A0ABN9UD04</accession>
<evidence type="ECO:0000313" key="7">
    <source>
        <dbReference type="Proteomes" id="UP001189429"/>
    </source>
</evidence>
<feature type="region of interest" description="Disordered" evidence="3">
    <location>
        <begin position="816"/>
        <end position="836"/>
    </location>
</feature>
<dbReference type="PANTHER" id="PTHR11439:SF463">
    <property type="entry name" value="REVERSE TRANSCRIPTASE TY1_COPIA-TYPE DOMAIN-CONTAINING PROTEIN"/>
    <property type="match status" value="1"/>
</dbReference>
<evidence type="ECO:0000259" key="5">
    <source>
        <dbReference type="PROSITE" id="PS50158"/>
    </source>
</evidence>
<feature type="compositionally biased region" description="Basic residues" evidence="3">
    <location>
        <begin position="1768"/>
        <end position="1780"/>
    </location>
</feature>
<feature type="compositionally biased region" description="Polar residues" evidence="3">
    <location>
        <begin position="556"/>
        <end position="566"/>
    </location>
</feature>
<dbReference type="InterPro" id="IPR036875">
    <property type="entry name" value="Znf_CCHC_sf"/>
</dbReference>
<dbReference type="PROSITE" id="PS50158">
    <property type="entry name" value="ZF_CCHC"/>
    <property type="match status" value="3"/>
</dbReference>
<keyword evidence="1" id="KW-0862">Zinc</keyword>
<keyword evidence="7" id="KW-1185">Reference proteome</keyword>